<keyword evidence="12" id="KW-0407">Ion channel</keyword>
<reference evidence="14" key="1">
    <citation type="submission" date="2016-10" db="EMBL/GenBank/DDBJ databases">
        <authorList>
            <person name="Benchimol M."/>
            <person name="Almeida L.G."/>
            <person name="Vasconcelos A.T."/>
            <person name="Perreira-Neves A."/>
            <person name="Rosa I.A."/>
            <person name="Tasca T."/>
            <person name="Bogo M.R."/>
            <person name="de Souza W."/>
        </authorList>
    </citation>
    <scope>NUCLEOTIDE SEQUENCE [LARGE SCALE GENOMIC DNA]</scope>
    <source>
        <strain evidence="14">K</strain>
    </source>
</reference>
<dbReference type="PANTHER" id="PTHR12424">
    <property type="entry name" value="TWEETY-RELATED"/>
    <property type="match status" value="1"/>
</dbReference>
<keyword evidence="7" id="KW-0406">Ion transport</keyword>
<evidence type="ECO:0000256" key="2">
    <source>
        <dbReference type="ARBA" id="ARBA00009849"/>
    </source>
</evidence>
<name>A0A1J4JI51_9EUKA</name>
<keyword evidence="5 13" id="KW-0812">Transmembrane</keyword>
<proteinExistence type="inferred from homology"/>
<dbReference type="EMBL" id="MLAK01001130">
    <property type="protein sequence ID" value="OHS97197.1"/>
    <property type="molecule type" value="Genomic_DNA"/>
</dbReference>
<comment type="caution">
    <text evidence="14">The sequence shown here is derived from an EMBL/GenBank/DDBJ whole genome shotgun (WGS) entry which is preliminary data.</text>
</comment>
<accession>A0A1J4JI51</accession>
<dbReference type="GO" id="GO:0072320">
    <property type="term" value="F:volume-sensitive chloride channel activity"/>
    <property type="evidence" value="ECO:0007669"/>
    <property type="project" value="TreeGrafter"/>
</dbReference>
<evidence type="ECO:0000256" key="13">
    <source>
        <dbReference type="SAM" id="Phobius"/>
    </source>
</evidence>
<comment type="similarity">
    <text evidence="2">Belongs to the tweety family.</text>
</comment>
<dbReference type="GO" id="GO:0034707">
    <property type="term" value="C:chloride channel complex"/>
    <property type="evidence" value="ECO:0007669"/>
    <property type="project" value="UniProtKB-KW"/>
</dbReference>
<evidence type="ECO:0000256" key="11">
    <source>
        <dbReference type="ARBA" id="ARBA00023214"/>
    </source>
</evidence>
<comment type="subcellular location">
    <subcellularLocation>
        <location evidence="1">Cell membrane</location>
        <topology evidence="1">Multi-pass membrane protein</topology>
    </subcellularLocation>
</comment>
<dbReference type="GO" id="GO:0005886">
    <property type="term" value="C:plasma membrane"/>
    <property type="evidence" value="ECO:0007669"/>
    <property type="project" value="UniProtKB-SubCell"/>
</dbReference>
<feature type="transmembrane region" description="Helical" evidence="13">
    <location>
        <begin position="363"/>
        <end position="388"/>
    </location>
</feature>
<dbReference type="VEuPathDB" id="TrichDB:TRFO_36613"/>
<organism evidence="14 15">
    <name type="scientific">Tritrichomonas foetus</name>
    <dbReference type="NCBI Taxonomy" id="1144522"/>
    <lineage>
        <taxon>Eukaryota</taxon>
        <taxon>Metamonada</taxon>
        <taxon>Parabasalia</taxon>
        <taxon>Tritrichomonadida</taxon>
        <taxon>Tritrichomonadidae</taxon>
        <taxon>Tritrichomonas</taxon>
    </lineage>
</organism>
<evidence type="ECO:0000256" key="5">
    <source>
        <dbReference type="ARBA" id="ARBA00022692"/>
    </source>
</evidence>
<keyword evidence="15" id="KW-1185">Reference proteome</keyword>
<dbReference type="RefSeq" id="XP_068350334.1">
    <property type="nucleotide sequence ID" value="XM_068510934.1"/>
</dbReference>
<dbReference type="GeneID" id="94845638"/>
<keyword evidence="9" id="KW-0869">Chloride channel</keyword>
<dbReference type="Proteomes" id="UP000179807">
    <property type="component" value="Unassembled WGS sequence"/>
</dbReference>
<keyword evidence="4" id="KW-1003">Cell membrane</keyword>
<evidence type="ECO:0008006" key="16">
    <source>
        <dbReference type="Google" id="ProtNLM"/>
    </source>
</evidence>
<feature type="transmembrane region" description="Helical" evidence="13">
    <location>
        <begin position="329"/>
        <end position="351"/>
    </location>
</feature>
<gene>
    <name evidence="14" type="ORF">TRFO_36613</name>
</gene>
<dbReference type="PANTHER" id="PTHR12424:SF8">
    <property type="entry name" value="PROTEIN TWEETY"/>
    <property type="match status" value="1"/>
</dbReference>
<sequence length="646" mass="72340">MILLFSLSAFSLSENNETDDSNNKCPFVNATSSTSFVHSLASPTKGLFKMFGFTDWYFDLLGFGACFALIFVIFCFWFLCAQLCSCCCCRPKHSRKPSLALIILFLISAAFFISSTIMFLISAINLSKGLSEFTTVPGGITAAFDSITDVINVTLLKTFDSMEGFTDTVIFNIQHLISFLSTNVNEKQRQAKNIKTNLTIYTSYFNKSSTETDKNGEKYNKGFLDIFNKLNKSKIQVDEYFKGSLNHTAPQLMEIADKMIDGAASLNETVETAQNSIDENLGQVKDLIDEQKGNIGDYLSEVRSAIDPLTEQLDPIANLVDQIAVIINLVAYLGTASILFVAVIYIIAFFFRCCCTRCLMAWFHCFGFCLNLLIILPAVIFATLFVAFDTYCYQAEELVADLIDIGLTKDEIKSLFTCPVNLPVYELGFDKIFDYHEILDQLNEVPKQLESAMNVSDIKGLDNFDNFTDGMNFDDKFKAEVIIYQYNIQLPKIAAANKEDESKINDIMIYIQSKDQHLEDTKWNMKDLSSFATAVQPTIDSSIENTTALSENFVNETKTLIEGGFNNITCMTFRCMYSPIKNTLCAILFDAATFWTISALCMIIGISLMSCVICQRRKGLLNPQVQPLDDEDENQELVGFSAGTPL</sequence>
<keyword evidence="8 13" id="KW-0472">Membrane</keyword>
<keyword evidence="3" id="KW-0813">Transport</keyword>
<keyword evidence="11" id="KW-0868">Chloride</keyword>
<evidence type="ECO:0000256" key="9">
    <source>
        <dbReference type="ARBA" id="ARBA00023173"/>
    </source>
</evidence>
<dbReference type="AlphaFoldDB" id="A0A1J4JI51"/>
<evidence type="ECO:0000256" key="3">
    <source>
        <dbReference type="ARBA" id="ARBA00022448"/>
    </source>
</evidence>
<feature type="transmembrane region" description="Helical" evidence="13">
    <location>
        <begin position="56"/>
        <end position="79"/>
    </location>
</feature>
<keyword evidence="10" id="KW-0325">Glycoprotein</keyword>
<evidence type="ECO:0000256" key="6">
    <source>
        <dbReference type="ARBA" id="ARBA00022989"/>
    </source>
</evidence>
<evidence type="ECO:0000256" key="1">
    <source>
        <dbReference type="ARBA" id="ARBA00004651"/>
    </source>
</evidence>
<evidence type="ECO:0000256" key="7">
    <source>
        <dbReference type="ARBA" id="ARBA00023065"/>
    </source>
</evidence>
<evidence type="ECO:0000313" key="15">
    <source>
        <dbReference type="Proteomes" id="UP000179807"/>
    </source>
</evidence>
<feature type="transmembrane region" description="Helical" evidence="13">
    <location>
        <begin position="99"/>
        <end position="121"/>
    </location>
</feature>
<dbReference type="InterPro" id="IPR006990">
    <property type="entry name" value="Tweety"/>
</dbReference>
<feature type="transmembrane region" description="Helical" evidence="13">
    <location>
        <begin position="592"/>
        <end position="614"/>
    </location>
</feature>
<keyword evidence="6 13" id="KW-1133">Transmembrane helix</keyword>
<evidence type="ECO:0000256" key="12">
    <source>
        <dbReference type="ARBA" id="ARBA00023303"/>
    </source>
</evidence>
<evidence type="ECO:0000256" key="4">
    <source>
        <dbReference type="ARBA" id="ARBA00022475"/>
    </source>
</evidence>
<evidence type="ECO:0000313" key="14">
    <source>
        <dbReference type="EMBL" id="OHS97197.1"/>
    </source>
</evidence>
<evidence type="ECO:0000256" key="8">
    <source>
        <dbReference type="ARBA" id="ARBA00023136"/>
    </source>
</evidence>
<evidence type="ECO:0000256" key="10">
    <source>
        <dbReference type="ARBA" id="ARBA00023180"/>
    </source>
</evidence>
<protein>
    <recommendedName>
        <fullName evidence="16">Prominin</fullName>
    </recommendedName>
</protein>
<dbReference type="GO" id="GO:0005229">
    <property type="term" value="F:intracellularly calcium-gated chloride channel activity"/>
    <property type="evidence" value="ECO:0007669"/>
    <property type="project" value="TreeGrafter"/>
</dbReference>